<dbReference type="CDD" id="cd18186">
    <property type="entry name" value="BTB_POZ_ZBTB_KLHL-like"/>
    <property type="match status" value="1"/>
</dbReference>
<dbReference type="AlphaFoldDB" id="A0A914Q2H8"/>
<dbReference type="SMART" id="SM00225">
    <property type="entry name" value="BTB"/>
    <property type="match status" value="1"/>
</dbReference>
<accession>A0A914Q2H8</accession>
<reference evidence="4" key="1">
    <citation type="submission" date="2022-11" db="UniProtKB">
        <authorList>
            <consortium name="WormBaseParasite"/>
        </authorList>
    </citation>
    <scope>IDENTIFICATION</scope>
</reference>
<evidence type="ECO:0000313" key="4">
    <source>
        <dbReference type="WBParaSite" id="PDA_v2.g21335.t1"/>
    </source>
</evidence>
<feature type="domain" description="BTB" evidence="2">
    <location>
        <begin position="305"/>
        <end position="372"/>
    </location>
</feature>
<dbReference type="InterPro" id="IPR000210">
    <property type="entry name" value="BTB/POZ_dom"/>
</dbReference>
<evidence type="ECO:0000256" key="1">
    <source>
        <dbReference type="SAM" id="MobiDB-lite"/>
    </source>
</evidence>
<dbReference type="Gene3D" id="3.30.710.10">
    <property type="entry name" value="Potassium Channel Kv1.1, Chain A"/>
    <property type="match status" value="1"/>
</dbReference>
<dbReference type="Proteomes" id="UP000887578">
    <property type="component" value="Unplaced"/>
</dbReference>
<name>A0A914Q2H8_9BILA</name>
<dbReference type="Gene3D" id="2.60.210.10">
    <property type="entry name" value="Apoptosis, Tumor Necrosis Factor Receptor Associated Protein 2, Chain A"/>
    <property type="match status" value="1"/>
</dbReference>
<feature type="region of interest" description="Disordered" evidence="1">
    <location>
        <begin position="478"/>
        <end position="517"/>
    </location>
</feature>
<organism evidence="3 4">
    <name type="scientific">Panagrolaimus davidi</name>
    <dbReference type="NCBI Taxonomy" id="227884"/>
    <lineage>
        <taxon>Eukaryota</taxon>
        <taxon>Metazoa</taxon>
        <taxon>Ecdysozoa</taxon>
        <taxon>Nematoda</taxon>
        <taxon>Chromadorea</taxon>
        <taxon>Rhabditida</taxon>
        <taxon>Tylenchina</taxon>
        <taxon>Panagrolaimomorpha</taxon>
        <taxon>Panagrolaimoidea</taxon>
        <taxon>Panagrolaimidae</taxon>
        <taxon>Panagrolaimus</taxon>
    </lineage>
</organism>
<dbReference type="Pfam" id="PF00651">
    <property type="entry name" value="BTB"/>
    <property type="match status" value="1"/>
</dbReference>
<dbReference type="PANTHER" id="PTHR24413">
    <property type="entry name" value="SPECKLE-TYPE POZ PROTEIN"/>
    <property type="match status" value="1"/>
</dbReference>
<proteinExistence type="predicted"/>
<evidence type="ECO:0000313" key="3">
    <source>
        <dbReference type="Proteomes" id="UP000887578"/>
    </source>
</evidence>
<protein>
    <submittedName>
        <fullName evidence="4">BTB domain-containing protein</fullName>
    </submittedName>
</protein>
<dbReference type="PROSITE" id="PS50097">
    <property type="entry name" value="BTB"/>
    <property type="match status" value="1"/>
</dbReference>
<dbReference type="InterPro" id="IPR011333">
    <property type="entry name" value="SKP1/BTB/POZ_sf"/>
</dbReference>
<dbReference type="SUPFAM" id="SSF49599">
    <property type="entry name" value="TRAF domain-like"/>
    <property type="match status" value="1"/>
</dbReference>
<sequence>MESSSSSNDIICPFNIKWKLHKSDLMDIKEKGYLKGKCYYAFNIPGIQYFITFLTNGYNKDTFGQTLALLFVNGSEKKKIVGKFKMSIKSAKLSCAVNYVYDSNIGGGIIICKTDEFLGPKSKYFVNGELNLRIKGVLKSQRPTISRISSFISTHWKIKEEELRTLIKESKDGYLRCEGVNIASFSDAKYFLAVHSNGTDDDPTGQYLFLYIELGKEKKVEAVFDFSINSANFNCGLQYIFEKTEGWGYLLCSAEEFFDPSNGYFVDGVLTINLNGILMVEKEQFITLNVKNEVTLKTALKRNDKDFMIVVGNKQIQVHKQVLIDASHVWAGMLQSGMKESFENQMEIKDFPFKIVDISVKLLYGISILLKFSIETILSLYRFGDKYCIQLIMAYCLIKHISPTNVVYLFKFSSPNSFNVKKLNQSCIQFLIKCIQESIPIYAFDSLNKEFVSSMILNSLHSSVNTYFKDETITDNEVDTDDTVSDSDDGTNSDSETDDTDSDFDTDVTDTDSDVDE</sequence>
<evidence type="ECO:0000259" key="2">
    <source>
        <dbReference type="PROSITE" id="PS50097"/>
    </source>
</evidence>
<dbReference type="SUPFAM" id="SSF54695">
    <property type="entry name" value="POZ domain"/>
    <property type="match status" value="1"/>
</dbReference>
<dbReference type="WBParaSite" id="PDA_v2.g21335.t1">
    <property type="protein sequence ID" value="PDA_v2.g21335.t1"/>
    <property type="gene ID" value="PDA_v2.g21335"/>
</dbReference>
<keyword evidence="3" id="KW-1185">Reference proteome</keyword>
<dbReference type="InterPro" id="IPR008974">
    <property type="entry name" value="TRAF-like"/>
</dbReference>